<gene>
    <name evidence="5" type="ORF">GGE15_000936</name>
</gene>
<dbReference type="Gene3D" id="1.10.10.60">
    <property type="entry name" value="Homeodomain-like"/>
    <property type="match status" value="1"/>
</dbReference>
<dbReference type="PROSITE" id="PS00041">
    <property type="entry name" value="HTH_ARAC_FAMILY_1"/>
    <property type="match status" value="1"/>
</dbReference>
<keyword evidence="1" id="KW-0805">Transcription regulation</keyword>
<dbReference type="InterPro" id="IPR018062">
    <property type="entry name" value="HTH_AraC-typ_CS"/>
</dbReference>
<organism evidence="5 6">
    <name type="scientific">Rhizobium esperanzae</name>
    <dbReference type="NCBI Taxonomy" id="1967781"/>
    <lineage>
        <taxon>Bacteria</taxon>
        <taxon>Pseudomonadati</taxon>
        <taxon>Pseudomonadota</taxon>
        <taxon>Alphaproteobacteria</taxon>
        <taxon>Hyphomicrobiales</taxon>
        <taxon>Rhizobiaceae</taxon>
        <taxon>Rhizobium/Agrobacterium group</taxon>
        <taxon>Rhizobium</taxon>
    </lineage>
</organism>
<evidence type="ECO:0000313" key="5">
    <source>
        <dbReference type="EMBL" id="MBB4437687.1"/>
    </source>
</evidence>
<comment type="caution">
    <text evidence="5">The sequence shown here is derived from an EMBL/GenBank/DDBJ whole genome shotgun (WGS) entry which is preliminary data.</text>
</comment>
<dbReference type="Proteomes" id="UP000533724">
    <property type="component" value="Unassembled WGS sequence"/>
</dbReference>
<dbReference type="InterPro" id="IPR035418">
    <property type="entry name" value="AraC-bd_2"/>
</dbReference>
<accession>A0A7W6UIH8</accession>
<name>A0A7W6UIH8_9HYPH</name>
<reference evidence="5 6" key="1">
    <citation type="submission" date="2020-08" db="EMBL/GenBank/DDBJ databases">
        <title>Genomic Encyclopedia of Type Strains, Phase IV (KMG-V): Genome sequencing to study the core and pangenomes of soil and plant-associated prokaryotes.</title>
        <authorList>
            <person name="Whitman W."/>
        </authorList>
    </citation>
    <scope>NUCLEOTIDE SEQUENCE [LARGE SCALE GENOMIC DNA]</scope>
    <source>
        <strain evidence="5 6">SEMIA 414</strain>
    </source>
</reference>
<dbReference type="InterPro" id="IPR018060">
    <property type="entry name" value="HTH_AraC"/>
</dbReference>
<dbReference type="InterPro" id="IPR050204">
    <property type="entry name" value="AraC_XylS_family_regulators"/>
</dbReference>
<dbReference type="Pfam" id="PF14525">
    <property type="entry name" value="AraC_binding_2"/>
    <property type="match status" value="1"/>
</dbReference>
<dbReference type="PANTHER" id="PTHR46796:SF12">
    <property type="entry name" value="HTH-TYPE DNA-BINDING TRANSCRIPTIONAL ACTIVATOR EUTR"/>
    <property type="match status" value="1"/>
</dbReference>
<dbReference type="InterPro" id="IPR009057">
    <property type="entry name" value="Homeodomain-like_sf"/>
</dbReference>
<keyword evidence="2 5" id="KW-0238">DNA-binding</keyword>
<dbReference type="SMART" id="SM00342">
    <property type="entry name" value="HTH_ARAC"/>
    <property type="match status" value="1"/>
</dbReference>
<evidence type="ECO:0000259" key="4">
    <source>
        <dbReference type="PROSITE" id="PS01124"/>
    </source>
</evidence>
<dbReference type="AlphaFoldDB" id="A0A7W6UIH8"/>
<dbReference type="GO" id="GO:0003700">
    <property type="term" value="F:DNA-binding transcription factor activity"/>
    <property type="evidence" value="ECO:0007669"/>
    <property type="project" value="InterPro"/>
</dbReference>
<dbReference type="Pfam" id="PF12833">
    <property type="entry name" value="HTH_18"/>
    <property type="match status" value="1"/>
</dbReference>
<dbReference type="GO" id="GO:0043565">
    <property type="term" value="F:sequence-specific DNA binding"/>
    <property type="evidence" value="ECO:0007669"/>
    <property type="project" value="InterPro"/>
</dbReference>
<keyword evidence="3" id="KW-0804">Transcription</keyword>
<proteinExistence type="predicted"/>
<dbReference type="PANTHER" id="PTHR46796">
    <property type="entry name" value="HTH-TYPE TRANSCRIPTIONAL ACTIVATOR RHAS-RELATED"/>
    <property type="match status" value="1"/>
</dbReference>
<protein>
    <submittedName>
        <fullName evidence="5">AraC-like DNA-binding protein</fullName>
    </submittedName>
</protein>
<sequence>MRKSIITCVPRLSRSRMSVNSHIDNDGSLARQLAVQSMLFRETAHSGTDPDELSEILSTPTSPIKVAAEGNMPIAYHCNFVSVGEEVTVADCTYEGTILIRREAPSDRMIVFLPMAGNASFEGMREQIYSVPARGTILEAGRAAGARLFGPRRHFGLFVDQAKITSHLTHMFERTISGDVDFHPHIDLTTGPGLVFQQLVSSLHRGLSGNGPLQRSPLAAGSLCDAAIYLLLETCPHRYSNELALPAPAPAPRHVKWAIDFMQEHIAEPISLNDIAMAAKVSVRTLQQGFRQFRDTTPMSYLHDLRMAAAHRDLLESDAKQAIADVALRWGFTHLGRFAAEYRKRFGQLPSQTLKR</sequence>
<dbReference type="EMBL" id="JACIHI010000002">
    <property type="protein sequence ID" value="MBB4437687.1"/>
    <property type="molecule type" value="Genomic_DNA"/>
</dbReference>
<dbReference type="PROSITE" id="PS01124">
    <property type="entry name" value="HTH_ARAC_FAMILY_2"/>
    <property type="match status" value="1"/>
</dbReference>
<evidence type="ECO:0000256" key="2">
    <source>
        <dbReference type="ARBA" id="ARBA00023125"/>
    </source>
</evidence>
<feature type="domain" description="HTH araC/xylS-type" evidence="4">
    <location>
        <begin position="256"/>
        <end position="356"/>
    </location>
</feature>
<dbReference type="SUPFAM" id="SSF46689">
    <property type="entry name" value="Homeodomain-like"/>
    <property type="match status" value="2"/>
</dbReference>
<evidence type="ECO:0000256" key="1">
    <source>
        <dbReference type="ARBA" id="ARBA00023015"/>
    </source>
</evidence>
<evidence type="ECO:0000256" key="3">
    <source>
        <dbReference type="ARBA" id="ARBA00023163"/>
    </source>
</evidence>
<evidence type="ECO:0000313" key="6">
    <source>
        <dbReference type="Proteomes" id="UP000533724"/>
    </source>
</evidence>